<keyword evidence="1" id="KW-0732">Signal</keyword>
<keyword evidence="3" id="KW-1185">Reference proteome</keyword>
<evidence type="ECO:0000313" key="3">
    <source>
        <dbReference type="Proteomes" id="UP000515450"/>
    </source>
</evidence>
<dbReference type="AlphaFoldDB" id="A0A7G5DWS5"/>
<organism evidence="2 3">
    <name type="scientific">Sphingobacterium paramultivorum</name>
    <dbReference type="NCBI Taxonomy" id="2886510"/>
    <lineage>
        <taxon>Bacteria</taxon>
        <taxon>Pseudomonadati</taxon>
        <taxon>Bacteroidota</taxon>
        <taxon>Sphingobacteriia</taxon>
        <taxon>Sphingobacteriales</taxon>
        <taxon>Sphingobacteriaceae</taxon>
        <taxon>Sphingobacterium</taxon>
    </lineage>
</organism>
<accession>A0A7G5DWS5</accession>
<feature type="chain" id="PRO_5028832736" evidence="1">
    <location>
        <begin position="21"/>
        <end position="627"/>
    </location>
</feature>
<proteinExistence type="predicted"/>
<dbReference type="SUPFAM" id="SSF50969">
    <property type="entry name" value="YVTN repeat-like/Quinoprotein amine dehydrogenase"/>
    <property type="match status" value="1"/>
</dbReference>
<name>A0A7G5DWS5_9SPHI</name>
<dbReference type="EMBL" id="CP058555">
    <property type="protein sequence ID" value="QMV66200.1"/>
    <property type="molecule type" value="Genomic_DNA"/>
</dbReference>
<gene>
    <name evidence="2" type="ORF">HS960_00335</name>
</gene>
<dbReference type="InterPro" id="IPR011044">
    <property type="entry name" value="Quino_amine_DH_bsu"/>
</dbReference>
<dbReference type="RefSeq" id="WP_153846453.1">
    <property type="nucleotide sequence ID" value="NZ_CP058555.1"/>
</dbReference>
<sequence length="627" mass="72556">MRRKNLLCIFKLYMCFNFLCLISCKYNSEDLNFHEIKPPDKDAKVSMNLADVPNGQTVYIYAPTDLSYAINATSGSIAKQEFYLNNKLVGSEKAVLRIKPSDLAGGTSDILKVKVELSSGTGSLAEVLGQEKSAFEFTYPIKYINPQVNLNINQRINSSKKLEIYWTKPAIEGAEIESYEIYNFSNLDQILINRISDPDKNSFVDDDYSYGAKTYKIITKYKGNKVPPKEDFYSVKYKVFTSDYFKIKTLKNLNLNIQWTHPDGIANKYILVWKGNTQTIPVGKNSAEVYRPAFPFQEEQYYELYILPEKANEWDYAKYPKIINYFKEQKYEAEIEYAHMIMAEGDIKNKLILSMRGVKNGFGIRSYGIDDLAMKSNNTDLVQYPYYISSFKVSPATGKVAVHLRSDIYETKPKIEVYSDFTFSKKLRTYASDDFPVYYLTSDDKILVGNNDLYHYEIYDLNSGKLLSEKRENNGQFFPIISQDGRYTSSSGSYDNGWYKIYKYENDQFTLIAEKKGSRTRNEIIFHPLIKDQVILQSYDNYFSICELPTLKVIKKVQGEFLCFDGFTGNILFKDEYFSSNSIVNVLDNKYSNVLFSMTTGNYFQPYQVRLLNNNIILYNNYVNIVQ</sequence>
<dbReference type="Proteomes" id="UP000515450">
    <property type="component" value="Chromosome"/>
</dbReference>
<evidence type="ECO:0000256" key="1">
    <source>
        <dbReference type="SAM" id="SignalP"/>
    </source>
</evidence>
<protein>
    <submittedName>
        <fullName evidence="2">Uncharacterized protein</fullName>
    </submittedName>
</protein>
<feature type="signal peptide" evidence="1">
    <location>
        <begin position="1"/>
        <end position="20"/>
    </location>
</feature>
<evidence type="ECO:0000313" key="2">
    <source>
        <dbReference type="EMBL" id="QMV66200.1"/>
    </source>
</evidence>
<reference evidence="2 3" key="1">
    <citation type="journal article" date="2020" name="G3 (Bethesda)">
        <title>CeMbio - The Caenorhabditis elegans Microbiome Resource.</title>
        <authorList>
            <person name="Dirksen P."/>
            <person name="Assie A."/>
            <person name="Zimmermann J."/>
            <person name="Zhang F."/>
            <person name="Tietje A.M."/>
            <person name="Marsh S.A."/>
            <person name="Felix M.A."/>
            <person name="Shapira M."/>
            <person name="Kaleta C."/>
            <person name="Schulenburg H."/>
            <person name="Samuel B."/>
        </authorList>
    </citation>
    <scope>NUCLEOTIDE SEQUENCE [LARGE SCALE GENOMIC DNA]</scope>
    <source>
        <strain evidence="2 3">BIGb0170</strain>
    </source>
</reference>